<proteinExistence type="inferred from homology"/>
<sequence>MTRHLHPQVDAQASSWVSLQTPSRSLPFPGRKITCMDARINPFKQLAHIIRHGVCFFFTLKDALRSLIISQRFLGTREITVYHHTGCGMVTFRGPELKRLVKWASPGDDACAAQVDVIDFLEFKDLEESVRDDVKFLKESPLSVEGTRITGWIQHLETGEHTRVI</sequence>
<dbReference type="InterPro" id="IPR036874">
    <property type="entry name" value="Carbonic_anhydrase_sf"/>
</dbReference>
<comment type="cofactor">
    <cofactor evidence="4">
        <name>Zn(2+)</name>
        <dbReference type="ChEBI" id="CHEBI:29105"/>
    </cofactor>
    <text evidence="4">Binds 1 zinc ion per subunit.</text>
</comment>
<feature type="binding site" evidence="4">
    <location>
        <position position="84"/>
    </location>
    <ligand>
        <name>Zn(2+)</name>
        <dbReference type="ChEBI" id="CHEBI:29105"/>
    </ligand>
</feature>
<comment type="similarity">
    <text evidence="1">Belongs to the beta-class carbonic anhydrase family.</text>
</comment>
<dbReference type="GO" id="GO:0008270">
    <property type="term" value="F:zinc ion binding"/>
    <property type="evidence" value="ECO:0007669"/>
    <property type="project" value="InterPro"/>
</dbReference>
<dbReference type="PANTHER" id="PTHR43175">
    <property type="entry name" value="CARBONIC ANHYDRASE"/>
    <property type="match status" value="1"/>
</dbReference>
<evidence type="ECO:0000256" key="4">
    <source>
        <dbReference type="PIRSR" id="PIRSR601765-1"/>
    </source>
</evidence>
<evidence type="ECO:0000313" key="6">
    <source>
        <dbReference type="Proteomes" id="UP001218218"/>
    </source>
</evidence>
<accession>A0AAD7A2H3</accession>
<dbReference type="SMART" id="SM00947">
    <property type="entry name" value="Pro_CA"/>
    <property type="match status" value="1"/>
</dbReference>
<evidence type="ECO:0000256" key="3">
    <source>
        <dbReference type="ARBA" id="ARBA00022833"/>
    </source>
</evidence>
<dbReference type="SUPFAM" id="SSF53056">
    <property type="entry name" value="beta-carbonic anhydrase, cab"/>
    <property type="match status" value="1"/>
</dbReference>
<organism evidence="5 6">
    <name type="scientific">Mycena albidolilacea</name>
    <dbReference type="NCBI Taxonomy" id="1033008"/>
    <lineage>
        <taxon>Eukaryota</taxon>
        <taxon>Fungi</taxon>
        <taxon>Dikarya</taxon>
        <taxon>Basidiomycota</taxon>
        <taxon>Agaricomycotina</taxon>
        <taxon>Agaricomycetes</taxon>
        <taxon>Agaricomycetidae</taxon>
        <taxon>Agaricales</taxon>
        <taxon>Marasmiineae</taxon>
        <taxon>Mycenaceae</taxon>
        <taxon>Mycena</taxon>
    </lineage>
</organism>
<evidence type="ECO:0000313" key="5">
    <source>
        <dbReference type="EMBL" id="KAJ7348246.1"/>
    </source>
</evidence>
<dbReference type="Proteomes" id="UP001218218">
    <property type="component" value="Unassembled WGS sequence"/>
</dbReference>
<evidence type="ECO:0000256" key="1">
    <source>
        <dbReference type="ARBA" id="ARBA00006217"/>
    </source>
</evidence>
<gene>
    <name evidence="5" type="ORF">DFH08DRAFT_914288</name>
</gene>
<keyword evidence="3 4" id="KW-0862">Zinc</keyword>
<comment type="caution">
    <text evidence="5">The sequence shown here is derived from an EMBL/GenBank/DDBJ whole genome shotgun (WGS) entry which is preliminary data.</text>
</comment>
<dbReference type="EMBL" id="JARIHO010000017">
    <property type="protein sequence ID" value="KAJ7348246.1"/>
    <property type="molecule type" value="Genomic_DNA"/>
</dbReference>
<reference evidence="5" key="1">
    <citation type="submission" date="2023-03" db="EMBL/GenBank/DDBJ databases">
        <title>Massive genome expansion in bonnet fungi (Mycena s.s.) driven by repeated elements and novel gene families across ecological guilds.</title>
        <authorList>
            <consortium name="Lawrence Berkeley National Laboratory"/>
            <person name="Harder C.B."/>
            <person name="Miyauchi S."/>
            <person name="Viragh M."/>
            <person name="Kuo A."/>
            <person name="Thoen E."/>
            <person name="Andreopoulos B."/>
            <person name="Lu D."/>
            <person name="Skrede I."/>
            <person name="Drula E."/>
            <person name="Henrissat B."/>
            <person name="Morin E."/>
            <person name="Kohler A."/>
            <person name="Barry K."/>
            <person name="LaButti K."/>
            <person name="Morin E."/>
            <person name="Salamov A."/>
            <person name="Lipzen A."/>
            <person name="Mereny Z."/>
            <person name="Hegedus B."/>
            <person name="Baldrian P."/>
            <person name="Stursova M."/>
            <person name="Weitz H."/>
            <person name="Taylor A."/>
            <person name="Grigoriev I.V."/>
            <person name="Nagy L.G."/>
            <person name="Martin F."/>
            <person name="Kauserud H."/>
        </authorList>
    </citation>
    <scope>NUCLEOTIDE SEQUENCE</scope>
    <source>
        <strain evidence="5">CBHHK002</strain>
    </source>
</reference>
<dbReference type="InterPro" id="IPR001765">
    <property type="entry name" value="Carbonic_anhydrase"/>
</dbReference>
<dbReference type="PANTHER" id="PTHR43175:SF3">
    <property type="entry name" value="CARBON DISULFIDE HYDROLASE"/>
    <property type="match status" value="1"/>
</dbReference>
<feature type="binding site" evidence="4">
    <location>
        <position position="35"/>
    </location>
    <ligand>
        <name>Zn(2+)</name>
        <dbReference type="ChEBI" id="CHEBI:29105"/>
    </ligand>
</feature>
<protein>
    <submittedName>
        <fullName evidence="5">Carbonic anhydrase</fullName>
    </submittedName>
</protein>
<dbReference type="Gene3D" id="3.40.1050.10">
    <property type="entry name" value="Carbonic anhydrase"/>
    <property type="match status" value="1"/>
</dbReference>
<feature type="binding site" evidence="4">
    <location>
        <position position="87"/>
    </location>
    <ligand>
        <name>Zn(2+)</name>
        <dbReference type="ChEBI" id="CHEBI:29105"/>
    </ligand>
</feature>
<dbReference type="GO" id="GO:0004089">
    <property type="term" value="F:carbonate dehydratase activity"/>
    <property type="evidence" value="ECO:0007669"/>
    <property type="project" value="InterPro"/>
</dbReference>
<dbReference type="AlphaFoldDB" id="A0AAD7A2H3"/>
<keyword evidence="6" id="KW-1185">Reference proteome</keyword>
<keyword evidence="2 4" id="KW-0479">Metal-binding</keyword>
<feature type="binding site" evidence="4">
    <location>
        <position position="37"/>
    </location>
    <ligand>
        <name>Zn(2+)</name>
        <dbReference type="ChEBI" id="CHEBI:29105"/>
    </ligand>
</feature>
<evidence type="ECO:0000256" key="2">
    <source>
        <dbReference type="ARBA" id="ARBA00022723"/>
    </source>
</evidence>
<name>A0AAD7A2H3_9AGAR</name>